<dbReference type="InterPro" id="IPR011577">
    <property type="entry name" value="Cyt_b561_bac/Ni-Hgenase"/>
</dbReference>
<evidence type="ECO:0000259" key="7">
    <source>
        <dbReference type="Pfam" id="PF01292"/>
    </source>
</evidence>
<keyword evidence="4 6" id="KW-1133">Transmembrane helix</keyword>
<keyword evidence="9" id="KW-1185">Reference proteome</keyword>
<feature type="transmembrane region" description="Helical" evidence="6">
    <location>
        <begin position="14"/>
        <end position="37"/>
    </location>
</feature>
<dbReference type="Pfam" id="PF01292">
    <property type="entry name" value="Ni_hydr_CYTB"/>
    <property type="match status" value="1"/>
</dbReference>
<protein>
    <recommendedName>
        <fullName evidence="7">Cytochrome b561 bacterial/Ni-hydrogenase domain-containing protein</fullName>
    </recommendedName>
</protein>
<evidence type="ECO:0000313" key="9">
    <source>
        <dbReference type="Proteomes" id="UP000028302"/>
    </source>
</evidence>
<dbReference type="GO" id="GO:0005886">
    <property type="term" value="C:plasma membrane"/>
    <property type="evidence" value="ECO:0007669"/>
    <property type="project" value="UniProtKB-SubCell"/>
</dbReference>
<keyword evidence="2" id="KW-1003">Cell membrane</keyword>
<evidence type="ECO:0000256" key="5">
    <source>
        <dbReference type="ARBA" id="ARBA00023136"/>
    </source>
</evidence>
<name>A0A084IIW6_SALHC</name>
<comment type="subcellular location">
    <subcellularLocation>
        <location evidence="1">Cell membrane</location>
        <topology evidence="1">Multi-pass membrane protein</topology>
    </subcellularLocation>
</comment>
<gene>
    <name evidence="8" type="ORF">C41B8_13565</name>
</gene>
<dbReference type="InterPro" id="IPR016174">
    <property type="entry name" value="Di-haem_cyt_TM"/>
</dbReference>
<proteinExistence type="predicted"/>
<dbReference type="Gene3D" id="1.20.950.20">
    <property type="entry name" value="Transmembrane di-heme cytochromes, Chain C"/>
    <property type="match status" value="1"/>
</dbReference>
<evidence type="ECO:0000256" key="3">
    <source>
        <dbReference type="ARBA" id="ARBA00022692"/>
    </source>
</evidence>
<keyword evidence="5 6" id="KW-0472">Membrane</keyword>
<organism evidence="8 9">
    <name type="scientific">Salinisphaera hydrothermalis (strain C41B8)</name>
    <dbReference type="NCBI Taxonomy" id="1304275"/>
    <lineage>
        <taxon>Bacteria</taxon>
        <taxon>Pseudomonadati</taxon>
        <taxon>Pseudomonadota</taxon>
        <taxon>Gammaproteobacteria</taxon>
        <taxon>Salinisphaerales</taxon>
        <taxon>Salinisphaeraceae</taxon>
        <taxon>Salinisphaera</taxon>
    </lineage>
</organism>
<dbReference type="GO" id="GO:0009055">
    <property type="term" value="F:electron transfer activity"/>
    <property type="evidence" value="ECO:0007669"/>
    <property type="project" value="InterPro"/>
</dbReference>
<evidence type="ECO:0000313" key="8">
    <source>
        <dbReference type="EMBL" id="KEZ76650.1"/>
    </source>
</evidence>
<sequence length="101" mass="11798">MKDSTTHYGLVSRFLHWLLALLIIAQFTLVFVFTWIVPEHGGEHHEHGTASLHETMMMLHNSVGLLILLFGLILMVWRLTVQSRQQLVWRIKEWLGISRPL</sequence>
<evidence type="ECO:0000256" key="4">
    <source>
        <dbReference type="ARBA" id="ARBA00022989"/>
    </source>
</evidence>
<dbReference type="EMBL" id="APNK01000024">
    <property type="protein sequence ID" value="KEZ76650.1"/>
    <property type="molecule type" value="Genomic_DNA"/>
</dbReference>
<reference evidence="8 9" key="1">
    <citation type="submission" date="2013-03" db="EMBL/GenBank/DDBJ databases">
        <title>Salinisphaera hydrothermalis C41B8 Genome Sequencing.</title>
        <authorList>
            <person name="Li C."/>
            <person name="Lai Q."/>
            <person name="Shao Z."/>
        </authorList>
    </citation>
    <scope>NUCLEOTIDE SEQUENCE [LARGE SCALE GENOMIC DNA]</scope>
    <source>
        <strain evidence="8 9">C41B8</strain>
    </source>
</reference>
<comment type="caution">
    <text evidence="8">The sequence shown here is derived from an EMBL/GenBank/DDBJ whole genome shotgun (WGS) entry which is preliminary data.</text>
</comment>
<feature type="domain" description="Cytochrome b561 bacterial/Ni-hydrogenase" evidence="7">
    <location>
        <begin position="7"/>
        <end position="86"/>
    </location>
</feature>
<accession>A0A084IIW6</accession>
<evidence type="ECO:0000256" key="1">
    <source>
        <dbReference type="ARBA" id="ARBA00004651"/>
    </source>
</evidence>
<evidence type="ECO:0000256" key="2">
    <source>
        <dbReference type="ARBA" id="ARBA00022475"/>
    </source>
</evidence>
<evidence type="ECO:0000256" key="6">
    <source>
        <dbReference type="SAM" id="Phobius"/>
    </source>
</evidence>
<feature type="transmembrane region" description="Helical" evidence="6">
    <location>
        <begin position="57"/>
        <end position="77"/>
    </location>
</feature>
<dbReference type="AlphaFoldDB" id="A0A084IIW6"/>
<dbReference type="SUPFAM" id="SSF81342">
    <property type="entry name" value="Transmembrane di-heme cytochromes"/>
    <property type="match status" value="1"/>
</dbReference>
<keyword evidence="3 6" id="KW-0812">Transmembrane</keyword>
<dbReference type="STRING" id="1304275.C41B8_13565"/>
<feature type="non-terminal residue" evidence="8">
    <location>
        <position position="101"/>
    </location>
</feature>
<dbReference type="GO" id="GO:0022904">
    <property type="term" value="P:respiratory electron transport chain"/>
    <property type="evidence" value="ECO:0007669"/>
    <property type="project" value="InterPro"/>
</dbReference>
<dbReference type="Proteomes" id="UP000028302">
    <property type="component" value="Unassembled WGS sequence"/>
</dbReference>